<dbReference type="GO" id="GO:0009318">
    <property type="term" value="C:exodeoxyribonuclease VII complex"/>
    <property type="evidence" value="ECO:0007669"/>
    <property type="project" value="UniProtKB-UniRule"/>
</dbReference>
<dbReference type="SUPFAM" id="SSF116842">
    <property type="entry name" value="XseB-like"/>
    <property type="match status" value="1"/>
</dbReference>
<accession>A0A6F8VBB8</accession>
<dbReference type="HAMAP" id="MF_00337">
    <property type="entry name" value="Exonuc_7_S"/>
    <property type="match status" value="1"/>
</dbReference>
<dbReference type="RefSeq" id="WP_173062077.1">
    <property type="nucleotide sequence ID" value="NZ_AP022853.1"/>
</dbReference>
<dbReference type="EC" id="3.1.11.6" evidence="6"/>
<dbReference type="InterPro" id="IPR003761">
    <property type="entry name" value="Exonuc_VII_S"/>
</dbReference>
<protein>
    <recommendedName>
        <fullName evidence="6">Exodeoxyribonuclease 7 small subunit</fullName>
        <ecNumber evidence="6">3.1.11.6</ecNumber>
    </recommendedName>
    <alternativeName>
        <fullName evidence="6">Exodeoxyribonuclease VII small subunit</fullName>
        <shortName evidence="6">Exonuclease VII small subunit</shortName>
    </alternativeName>
</protein>
<keyword evidence="3 6" id="KW-0540">Nuclease</keyword>
<name>A0A6F8VBB8_9PROT</name>
<dbReference type="GO" id="GO:0005829">
    <property type="term" value="C:cytosol"/>
    <property type="evidence" value="ECO:0007669"/>
    <property type="project" value="TreeGrafter"/>
</dbReference>
<dbReference type="GO" id="GO:0006308">
    <property type="term" value="P:DNA catabolic process"/>
    <property type="evidence" value="ECO:0007669"/>
    <property type="project" value="UniProtKB-UniRule"/>
</dbReference>
<dbReference type="NCBIfam" id="NF002140">
    <property type="entry name" value="PRK00977.1-4"/>
    <property type="match status" value="1"/>
</dbReference>
<evidence type="ECO:0000256" key="5">
    <source>
        <dbReference type="ARBA" id="ARBA00022839"/>
    </source>
</evidence>
<dbReference type="Proteomes" id="UP000502260">
    <property type="component" value="Chromosome"/>
</dbReference>
<sequence>MTKPAKTASPKSFESALTELEQVVAAMEAGQMPLEQSLTAYQRGMELLKYCQVALQDAQQQVKVLEAGSLIDFNADGGDSSASE</sequence>
<keyword evidence="8" id="KW-1185">Reference proteome</keyword>
<evidence type="ECO:0000313" key="8">
    <source>
        <dbReference type="Proteomes" id="UP000502260"/>
    </source>
</evidence>
<dbReference type="Gene3D" id="1.10.287.1040">
    <property type="entry name" value="Exonuclease VII, small subunit"/>
    <property type="match status" value="1"/>
</dbReference>
<dbReference type="PIRSF" id="PIRSF006488">
    <property type="entry name" value="Exonuc_VII_S"/>
    <property type="match status" value="1"/>
</dbReference>
<comment type="subunit">
    <text evidence="6">Heterooligomer composed of large and small subunits.</text>
</comment>
<comment type="catalytic activity">
    <reaction evidence="6">
        <text>Exonucleolytic cleavage in either 5'- to 3'- or 3'- to 5'-direction to yield nucleoside 5'-phosphates.</text>
        <dbReference type="EC" id="3.1.11.6"/>
    </reaction>
</comment>
<keyword evidence="4 6" id="KW-0378">Hydrolase</keyword>
<evidence type="ECO:0000256" key="4">
    <source>
        <dbReference type="ARBA" id="ARBA00022801"/>
    </source>
</evidence>
<dbReference type="Pfam" id="PF02609">
    <property type="entry name" value="Exonuc_VII_S"/>
    <property type="match status" value="1"/>
</dbReference>
<dbReference type="AlphaFoldDB" id="A0A6F8VBB8"/>
<dbReference type="KEGG" id="slac:SKTS_12930"/>
<evidence type="ECO:0000256" key="1">
    <source>
        <dbReference type="ARBA" id="ARBA00009998"/>
    </source>
</evidence>
<dbReference type="NCBIfam" id="NF002141">
    <property type="entry name" value="PRK00977.1-5"/>
    <property type="match status" value="1"/>
</dbReference>
<dbReference type="InterPro" id="IPR037004">
    <property type="entry name" value="Exonuc_VII_ssu_sf"/>
</dbReference>
<dbReference type="GO" id="GO:0008855">
    <property type="term" value="F:exodeoxyribonuclease VII activity"/>
    <property type="evidence" value="ECO:0007669"/>
    <property type="project" value="UniProtKB-UniRule"/>
</dbReference>
<proteinExistence type="inferred from homology"/>
<dbReference type="EMBL" id="AP022853">
    <property type="protein sequence ID" value="BCB26407.1"/>
    <property type="molecule type" value="Genomic_DNA"/>
</dbReference>
<evidence type="ECO:0000313" key="7">
    <source>
        <dbReference type="EMBL" id="BCB26407.1"/>
    </source>
</evidence>
<comment type="subcellular location">
    <subcellularLocation>
        <location evidence="6">Cytoplasm</location>
    </subcellularLocation>
</comment>
<comment type="similarity">
    <text evidence="1 6">Belongs to the XseB family.</text>
</comment>
<keyword evidence="5 6" id="KW-0269">Exonuclease</keyword>
<evidence type="ECO:0000256" key="2">
    <source>
        <dbReference type="ARBA" id="ARBA00022490"/>
    </source>
</evidence>
<dbReference type="NCBIfam" id="TIGR01280">
    <property type="entry name" value="xseB"/>
    <property type="match status" value="1"/>
</dbReference>
<keyword evidence="2 6" id="KW-0963">Cytoplasm</keyword>
<reference evidence="8" key="1">
    <citation type="submission" date="2020-03" db="EMBL/GenBank/DDBJ databases">
        <title>Complete genome sequence of sulfur-oxidizing bacterium skT11.</title>
        <authorList>
            <person name="Kanda M."/>
            <person name="Kojima H."/>
            <person name="Fukui M."/>
        </authorList>
    </citation>
    <scope>NUCLEOTIDE SEQUENCE [LARGE SCALE GENOMIC DNA]</scope>
    <source>
        <strain evidence="8">skT11</strain>
    </source>
</reference>
<dbReference type="PANTHER" id="PTHR34137:SF1">
    <property type="entry name" value="EXODEOXYRIBONUCLEASE 7 SMALL SUBUNIT"/>
    <property type="match status" value="1"/>
</dbReference>
<evidence type="ECO:0000256" key="3">
    <source>
        <dbReference type="ARBA" id="ARBA00022722"/>
    </source>
</evidence>
<dbReference type="PANTHER" id="PTHR34137">
    <property type="entry name" value="EXODEOXYRIBONUCLEASE 7 SMALL SUBUNIT"/>
    <property type="match status" value="1"/>
</dbReference>
<organism evidence="7 8">
    <name type="scientific">Sulfurimicrobium lacus</name>
    <dbReference type="NCBI Taxonomy" id="2715678"/>
    <lineage>
        <taxon>Bacteria</taxon>
        <taxon>Pseudomonadati</taxon>
        <taxon>Pseudomonadota</taxon>
        <taxon>Betaproteobacteria</taxon>
        <taxon>Nitrosomonadales</taxon>
        <taxon>Sulfuricellaceae</taxon>
        <taxon>Sulfurimicrobium</taxon>
    </lineage>
</organism>
<gene>
    <name evidence="6" type="primary">xseB</name>
    <name evidence="7" type="ORF">SKTS_12930</name>
</gene>
<evidence type="ECO:0000256" key="6">
    <source>
        <dbReference type="HAMAP-Rule" id="MF_00337"/>
    </source>
</evidence>
<comment type="function">
    <text evidence="6">Bidirectionally degrades single-stranded DNA into large acid-insoluble oligonucleotides, which are then degraded further into small acid-soluble oligonucleotides.</text>
</comment>